<evidence type="ECO:0000313" key="3">
    <source>
        <dbReference type="Proteomes" id="UP000799324"/>
    </source>
</evidence>
<evidence type="ECO:0000256" key="1">
    <source>
        <dbReference type="SAM" id="MobiDB-lite"/>
    </source>
</evidence>
<keyword evidence="3" id="KW-1185">Reference proteome</keyword>
<organism evidence="2 3">
    <name type="scientific">Lophiostoma macrostomum CBS 122681</name>
    <dbReference type="NCBI Taxonomy" id="1314788"/>
    <lineage>
        <taxon>Eukaryota</taxon>
        <taxon>Fungi</taxon>
        <taxon>Dikarya</taxon>
        <taxon>Ascomycota</taxon>
        <taxon>Pezizomycotina</taxon>
        <taxon>Dothideomycetes</taxon>
        <taxon>Pleosporomycetidae</taxon>
        <taxon>Pleosporales</taxon>
        <taxon>Lophiostomataceae</taxon>
        <taxon>Lophiostoma</taxon>
    </lineage>
</organism>
<sequence>MSAHRLQSQRLARPSESSSRSDTDPACDNRPSLASPATGTCIQSSVSSSRGSRAVSDPESVIPDVHCNTALTTATLAAYDAVDHSTAWLRSEQTRITRLQVAARDLGFELPRKDLEREEWDCEAWLKAQSGRQ</sequence>
<feature type="compositionally biased region" description="Low complexity" evidence="1">
    <location>
        <begin position="44"/>
        <end position="55"/>
    </location>
</feature>
<dbReference type="EMBL" id="MU004385">
    <property type="protein sequence ID" value="KAF2653208.1"/>
    <property type="molecule type" value="Genomic_DNA"/>
</dbReference>
<protein>
    <submittedName>
        <fullName evidence="2">Uncharacterized protein</fullName>
    </submittedName>
</protein>
<dbReference type="AlphaFoldDB" id="A0A6A6T333"/>
<evidence type="ECO:0000313" key="2">
    <source>
        <dbReference type="EMBL" id="KAF2653208.1"/>
    </source>
</evidence>
<reference evidence="2" key="1">
    <citation type="journal article" date="2020" name="Stud. Mycol.">
        <title>101 Dothideomycetes genomes: a test case for predicting lifestyles and emergence of pathogens.</title>
        <authorList>
            <person name="Haridas S."/>
            <person name="Albert R."/>
            <person name="Binder M."/>
            <person name="Bloem J."/>
            <person name="Labutti K."/>
            <person name="Salamov A."/>
            <person name="Andreopoulos B."/>
            <person name="Baker S."/>
            <person name="Barry K."/>
            <person name="Bills G."/>
            <person name="Bluhm B."/>
            <person name="Cannon C."/>
            <person name="Castanera R."/>
            <person name="Culley D."/>
            <person name="Daum C."/>
            <person name="Ezra D."/>
            <person name="Gonzalez J."/>
            <person name="Henrissat B."/>
            <person name="Kuo A."/>
            <person name="Liang C."/>
            <person name="Lipzen A."/>
            <person name="Lutzoni F."/>
            <person name="Magnuson J."/>
            <person name="Mondo S."/>
            <person name="Nolan M."/>
            <person name="Ohm R."/>
            <person name="Pangilinan J."/>
            <person name="Park H.-J."/>
            <person name="Ramirez L."/>
            <person name="Alfaro M."/>
            <person name="Sun H."/>
            <person name="Tritt A."/>
            <person name="Yoshinaga Y."/>
            <person name="Zwiers L.-H."/>
            <person name="Turgeon B."/>
            <person name="Goodwin S."/>
            <person name="Spatafora J."/>
            <person name="Crous P."/>
            <person name="Grigoriev I."/>
        </authorList>
    </citation>
    <scope>NUCLEOTIDE SEQUENCE</scope>
    <source>
        <strain evidence="2">CBS 122681</strain>
    </source>
</reference>
<dbReference type="Proteomes" id="UP000799324">
    <property type="component" value="Unassembled WGS sequence"/>
</dbReference>
<proteinExistence type="predicted"/>
<accession>A0A6A6T333</accession>
<gene>
    <name evidence="2" type="ORF">K491DRAFT_694922</name>
</gene>
<name>A0A6A6T333_9PLEO</name>
<feature type="compositionally biased region" description="Polar residues" evidence="1">
    <location>
        <begin position="1"/>
        <end position="20"/>
    </location>
</feature>
<feature type="region of interest" description="Disordered" evidence="1">
    <location>
        <begin position="1"/>
        <end position="61"/>
    </location>
</feature>